<gene>
    <name evidence="1" type="ORF">L6164_018147</name>
</gene>
<evidence type="ECO:0000313" key="1">
    <source>
        <dbReference type="EMBL" id="KAI4333319.1"/>
    </source>
</evidence>
<sequence length="115" mass="13020">MKTFSVGIQTSLFLVVIFFMTLSAGWSLRVMPNHDTMVNLQEEKAAVREKEKGANEDMVMDLYRTDSTLPDCSHACGPCFPCKRVMVSFKCSMAESCPIVYRCMCKGKYYHVPSN</sequence>
<comment type="caution">
    <text evidence="1">The sequence shown here is derived from an EMBL/GenBank/DDBJ whole genome shotgun (WGS) entry which is preliminary data.</text>
</comment>
<protein>
    <submittedName>
        <fullName evidence="1">Uncharacterized protein</fullName>
    </submittedName>
</protein>
<proteinExistence type="predicted"/>
<dbReference type="Proteomes" id="UP000828941">
    <property type="component" value="Chromosome 7"/>
</dbReference>
<keyword evidence="2" id="KW-1185">Reference proteome</keyword>
<reference evidence="1 2" key="1">
    <citation type="journal article" date="2022" name="DNA Res.">
        <title>Chromosomal-level genome assembly of the orchid tree Bauhinia variegata (Leguminosae; Cercidoideae) supports the allotetraploid origin hypothesis of Bauhinia.</title>
        <authorList>
            <person name="Zhong Y."/>
            <person name="Chen Y."/>
            <person name="Zheng D."/>
            <person name="Pang J."/>
            <person name="Liu Y."/>
            <person name="Luo S."/>
            <person name="Meng S."/>
            <person name="Qian L."/>
            <person name="Wei D."/>
            <person name="Dai S."/>
            <person name="Zhou R."/>
        </authorList>
    </citation>
    <scope>NUCLEOTIDE SEQUENCE [LARGE SCALE GENOMIC DNA]</scope>
    <source>
        <strain evidence="1">BV-YZ2020</strain>
    </source>
</reference>
<evidence type="ECO:0000313" key="2">
    <source>
        <dbReference type="Proteomes" id="UP000828941"/>
    </source>
</evidence>
<name>A0ACB9NC89_BAUVA</name>
<dbReference type="EMBL" id="CM039432">
    <property type="protein sequence ID" value="KAI4333319.1"/>
    <property type="molecule type" value="Genomic_DNA"/>
</dbReference>
<organism evidence="1 2">
    <name type="scientific">Bauhinia variegata</name>
    <name type="common">Purple orchid tree</name>
    <name type="synonym">Phanera variegata</name>
    <dbReference type="NCBI Taxonomy" id="167791"/>
    <lineage>
        <taxon>Eukaryota</taxon>
        <taxon>Viridiplantae</taxon>
        <taxon>Streptophyta</taxon>
        <taxon>Embryophyta</taxon>
        <taxon>Tracheophyta</taxon>
        <taxon>Spermatophyta</taxon>
        <taxon>Magnoliopsida</taxon>
        <taxon>eudicotyledons</taxon>
        <taxon>Gunneridae</taxon>
        <taxon>Pentapetalae</taxon>
        <taxon>rosids</taxon>
        <taxon>fabids</taxon>
        <taxon>Fabales</taxon>
        <taxon>Fabaceae</taxon>
        <taxon>Cercidoideae</taxon>
        <taxon>Cercideae</taxon>
        <taxon>Bauhiniinae</taxon>
        <taxon>Bauhinia</taxon>
    </lineage>
</organism>
<accession>A0ACB9NC89</accession>